<dbReference type="InterPro" id="IPR050275">
    <property type="entry name" value="PGM_Phosphatase"/>
</dbReference>
<dbReference type="Pfam" id="PF00300">
    <property type="entry name" value="His_Phos_1"/>
    <property type="match status" value="1"/>
</dbReference>
<dbReference type="Gene3D" id="3.40.50.1240">
    <property type="entry name" value="Phosphoglycerate mutase-like"/>
    <property type="match status" value="1"/>
</dbReference>
<protein>
    <submittedName>
        <fullName evidence="1">Unannotated protein</fullName>
    </submittedName>
</protein>
<dbReference type="InterPro" id="IPR029033">
    <property type="entry name" value="His_PPase_superfam"/>
</dbReference>
<accession>A0A6J6PN67</accession>
<dbReference type="CDD" id="cd07067">
    <property type="entry name" value="HP_PGM_like"/>
    <property type="match status" value="1"/>
</dbReference>
<dbReference type="GO" id="GO:0005737">
    <property type="term" value="C:cytoplasm"/>
    <property type="evidence" value="ECO:0007669"/>
    <property type="project" value="TreeGrafter"/>
</dbReference>
<dbReference type="GO" id="GO:0016791">
    <property type="term" value="F:phosphatase activity"/>
    <property type="evidence" value="ECO:0007669"/>
    <property type="project" value="TreeGrafter"/>
</dbReference>
<dbReference type="SMART" id="SM00855">
    <property type="entry name" value="PGAM"/>
    <property type="match status" value="1"/>
</dbReference>
<sequence length="183" mass="19513">MPRLYLVRHGRAAAGWNVDPDPGLDDLGVQQANAMADVLAPLGPLALVSSPLLRCQQTAGALAQRWSTSSVIEPAVAEIPSPHGVPMTERVEWLRITMSGTWSVLEPRYSAFRDGVVACLAAMTTDTVVSSHFIAINAAIGAACHDDRVVIRSLDNCSITIVDVVDGQLHLVEGGHEADTLIR</sequence>
<gene>
    <name evidence="1" type="ORF">UFOPK2366_01109</name>
</gene>
<dbReference type="AlphaFoldDB" id="A0A6J6PN67"/>
<proteinExistence type="predicted"/>
<dbReference type="PANTHER" id="PTHR48100:SF1">
    <property type="entry name" value="HISTIDINE PHOSPHATASE FAMILY PROTEIN-RELATED"/>
    <property type="match status" value="1"/>
</dbReference>
<dbReference type="InterPro" id="IPR013078">
    <property type="entry name" value="His_Pase_superF_clade-1"/>
</dbReference>
<dbReference type="SUPFAM" id="SSF53254">
    <property type="entry name" value="Phosphoglycerate mutase-like"/>
    <property type="match status" value="1"/>
</dbReference>
<organism evidence="1">
    <name type="scientific">freshwater metagenome</name>
    <dbReference type="NCBI Taxonomy" id="449393"/>
    <lineage>
        <taxon>unclassified sequences</taxon>
        <taxon>metagenomes</taxon>
        <taxon>ecological metagenomes</taxon>
    </lineage>
</organism>
<dbReference type="EMBL" id="CAEZXM010000201">
    <property type="protein sequence ID" value="CAB4697918.1"/>
    <property type="molecule type" value="Genomic_DNA"/>
</dbReference>
<reference evidence="1" key="1">
    <citation type="submission" date="2020-05" db="EMBL/GenBank/DDBJ databases">
        <authorList>
            <person name="Chiriac C."/>
            <person name="Salcher M."/>
            <person name="Ghai R."/>
            <person name="Kavagutti S V."/>
        </authorList>
    </citation>
    <scope>NUCLEOTIDE SEQUENCE</scope>
</reference>
<dbReference type="PANTHER" id="PTHR48100">
    <property type="entry name" value="BROAD-SPECIFICITY PHOSPHATASE YOR283W-RELATED"/>
    <property type="match status" value="1"/>
</dbReference>
<name>A0A6J6PN67_9ZZZZ</name>
<evidence type="ECO:0000313" key="1">
    <source>
        <dbReference type="EMBL" id="CAB4697918.1"/>
    </source>
</evidence>